<feature type="transmembrane region" description="Helical" evidence="1">
    <location>
        <begin position="38"/>
        <end position="58"/>
    </location>
</feature>
<accession>A0A6I4UWG3</accession>
<evidence type="ECO:0000313" key="3">
    <source>
        <dbReference type="Proteomes" id="UP000469159"/>
    </source>
</evidence>
<keyword evidence="1" id="KW-0812">Transmembrane</keyword>
<comment type="caution">
    <text evidence="2">The sequence shown here is derived from an EMBL/GenBank/DDBJ whole genome shotgun (WGS) entry which is preliminary data.</text>
</comment>
<dbReference type="AlphaFoldDB" id="A0A6I4UWG3"/>
<evidence type="ECO:0000313" key="2">
    <source>
        <dbReference type="EMBL" id="MXP42214.1"/>
    </source>
</evidence>
<protein>
    <submittedName>
        <fullName evidence="2">Uncharacterized protein</fullName>
    </submittedName>
</protein>
<organism evidence="2 3">
    <name type="scientific">Croceibacterium soli</name>
    <dbReference type="NCBI Taxonomy" id="1739690"/>
    <lineage>
        <taxon>Bacteria</taxon>
        <taxon>Pseudomonadati</taxon>
        <taxon>Pseudomonadota</taxon>
        <taxon>Alphaproteobacteria</taxon>
        <taxon>Sphingomonadales</taxon>
        <taxon>Erythrobacteraceae</taxon>
        <taxon>Croceibacterium</taxon>
    </lineage>
</organism>
<keyword evidence="3" id="KW-1185">Reference proteome</keyword>
<dbReference type="Proteomes" id="UP000469159">
    <property type="component" value="Unassembled WGS sequence"/>
</dbReference>
<gene>
    <name evidence="2" type="ORF">GRI75_11240</name>
</gene>
<dbReference type="EMBL" id="WTYK01000006">
    <property type="protein sequence ID" value="MXP42214.1"/>
    <property type="molecule type" value="Genomic_DNA"/>
</dbReference>
<feature type="transmembrane region" description="Helical" evidence="1">
    <location>
        <begin position="70"/>
        <end position="87"/>
    </location>
</feature>
<keyword evidence="1" id="KW-1133">Transmembrane helix</keyword>
<feature type="transmembrane region" description="Helical" evidence="1">
    <location>
        <begin position="6"/>
        <end position="26"/>
    </location>
</feature>
<evidence type="ECO:0000256" key="1">
    <source>
        <dbReference type="SAM" id="Phobius"/>
    </source>
</evidence>
<name>A0A6I4UWG3_9SPHN</name>
<sequence>MIHILSIAAGFGAVLMVTLRIFELAGTDRTMAETERRYIGWVWGALLVLLLSGLGLIIGEPVRELINPIFWIKVVLIVLAVIVSLVFHGKVMRRLAGGGAVTGGIKAGSIFIIILWCVIMLCGRWIAYAPV</sequence>
<feature type="transmembrane region" description="Helical" evidence="1">
    <location>
        <begin position="108"/>
        <end position="127"/>
    </location>
</feature>
<proteinExistence type="predicted"/>
<reference evidence="2 3" key="1">
    <citation type="submission" date="2019-12" db="EMBL/GenBank/DDBJ databases">
        <title>Genomic-based taxomic classification of the family Erythrobacteraceae.</title>
        <authorList>
            <person name="Xu L."/>
        </authorList>
    </citation>
    <scope>NUCLEOTIDE SEQUENCE [LARGE SCALE GENOMIC DNA]</scope>
    <source>
        <strain evidence="2 3">MCCC 1K02066</strain>
    </source>
</reference>
<keyword evidence="1" id="KW-0472">Membrane</keyword>